<sequence>MIPCLNKDALKLLVGTADERYNYSPDYFQKTHFPQVMHRYHGNQLLEEITENELFKNLLEVDAEGNRVFFLFGSTGSGKSELLCWIKDKWQLHEVNRPVVRISRTELNPQVLIKKCYAAIGIPLGISIDETRWDLLLKKPITLINQIVWSTLSEILPTDEEIVPTALLIRPVIEKNVTEFILQVQNGRIKKPLEVLHQNQFDDLISNTTLQIPIDYSLLRKKLSQKLDQFLFEGKDIASLFKELTEQIKRMNIRPLLLIDDLVQSVNIYATDLLDQIITLEEGKWDVVIGLTPGVVRDTDKGFDLTQRIQNLDTITDRVKKLWLSDESGKDFYNLDRSQVSSYMSNYLVQLKASQGFACGNQCPHYWECKGYSISEEEEVDDEKIVQEVNLLPFNRHLIRRTFDAIPVGKGKLRYMILNSKEIIRFFQNGKREKISRVLPLVKREKFSDHPELFIKTYAEWYVPEEKDECLIPQKILRYFGYLDEEVKVSLNTLETKSEINSVLMTKGDPQQPNVVKSSVRDWVEGKKVNPELLDSVRLGVSSLIHEVVKGVNMSLPSTPRMTSTIQRRSVVNRTRYPITLDSKGTGIRSIVVKRGFAALQISNFQSLKYSEKARVFQQIANEYETARWIYNSEDIKRSWHCELEKGLGMSIDSFVYLLKNWAETCLEIGNARWSSEVQKQFHLTQDVLNLIEESYKDWHLLRDNLIRFPKSNGKRELAFEFDLWLESYQPVKELEQYQIGEESLYVFLLRLKNNYLTYLGLLDKYLKQKIQTAKGMLPFLLGSRNKKYLLHAERIRGFDVTTTYTLQDYLNYSEFEESLEQEGIMNRFSVNASLYRDVMDLSKQFESVCLEVEKQMGEFNKILSEDWSNDRPDWSKLSIEKEELIKTIDDLSMLIHCLSISRNAWTQVLRSNHVIDDVKLVKAIWARLVQTAKQLVRRKGANLDIQNNIVEWQSIDFYELKTRLEVMDIREFEQQNVIKHLKNDLGCEGVKSLDDLIMKIELNDDLRPSVKRHLKLLLEQGSTTLPPMQWKRLLDELKMRFPALFEVVEIRLVASGCK</sequence>
<accession>E3EGH0</accession>
<evidence type="ECO:0000313" key="2">
    <source>
        <dbReference type="EMBL" id="ADO54198.1"/>
    </source>
</evidence>
<evidence type="ECO:0000259" key="1">
    <source>
        <dbReference type="Pfam" id="PF07693"/>
    </source>
</evidence>
<dbReference type="HOGENOM" id="CLU_289481_0_0_9"/>
<dbReference type="eggNOG" id="ENOG50306XG">
    <property type="taxonomic scope" value="Bacteria"/>
</dbReference>
<dbReference type="KEGG" id="ppm:PPSC2_01075"/>
<dbReference type="InterPro" id="IPR027417">
    <property type="entry name" value="P-loop_NTPase"/>
</dbReference>
<gene>
    <name evidence="2" type="primary">M1-349</name>
    <name evidence="2" type="ORF">PPSC2_01075</name>
</gene>
<evidence type="ECO:0000313" key="3">
    <source>
        <dbReference type="Proteomes" id="UP000006868"/>
    </source>
</evidence>
<dbReference type="Pfam" id="PF07693">
    <property type="entry name" value="KAP_NTPase"/>
    <property type="match status" value="1"/>
</dbReference>
<protein>
    <submittedName>
        <fullName evidence="2">M1-349</fullName>
    </submittedName>
</protein>
<organism evidence="2 3">
    <name type="scientific">Paenibacillus polymyxa (strain SC2)</name>
    <name type="common">Bacillus polymyxa</name>
    <dbReference type="NCBI Taxonomy" id="886882"/>
    <lineage>
        <taxon>Bacteria</taxon>
        <taxon>Bacillati</taxon>
        <taxon>Bacillota</taxon>
        <taxon>Bacilli</taxon>
        <taxon>Bacillales</taxon>
        <taxon>Paenibacillaceae</taxon>
        <taxon>Paenibacillus</taxon>
    </lineage>
</organism>
<reference evidence="2 3" key="1">
    <citation type="journal article" date="2011" name="J. Bacteriol.">
        <title>Complete genome sequence of Paenibacillus polymyxa SC2, a strain of plant growth-promoting Rhizobacterium with broad-spectrum antimicrobial activity.</title>
        <authorList>
            <person name="Ma M."/>
            <person name="Wang C."/>
            <person name="Ding Y."/>
            <person name="Li L."/>
            <person name="Shen D."/>
            <person name="Jiang X."/>
            <person name="Guan D."/>
            <person name="Cao F."/>
            <person name="Chen H."/>
            <person name="Feng R."/>
            <person name="Wang X."/>
            <person name="Ge Y."/>
            <person name="Yao L."/>
            <person name="Bing X."/>
            <person name="Yang X."/>
            <person name="Li J."/>
            <person name="Du B."/>
        </authorList>
    </citation>
    <scope>NUCLEOTIDE SEQUENCE [LARGE SCALE GENOMIC DNA]</scope>
    <source>
        <strain evidence="2 3">SC2</strain>
    </source>
</reference>
<name>E3EGH0_PAEPS</name>
<dbReference type="OrthoDB" id="2753784at2"/>
<feature type="domain" description="KAP NTPase" evidence="1">
    <location>
        <begin position="53"/>
        <end position="262"/>
    </location>
</feature>
<dbReference type="RefSeq" id="WP_013368841.1">
    <property type="nucleotide sequence ID" value="NC_014622.2"/>
</dbReference>
<dbReference type="SUPFAM" id="SSF52540">
    <property type="entry name" value="P-loop containing nucleoside triphosphate hydrolases"/>
    <property type="match status" value="1"/>
</dbReference>
<dbReference type="PATRIC" id="fig|886882.15.peg.203"/>
<dbReference type="EMBL" id="CP002213">
    <property type="protein sequence ID" value="ADO54198.1"/>
    <property type="molecule type" value="Genomic_DNA"/>
</dbReference>
<dbReference type="Proteomes" id="UP000006868">
    <property type="component" value="Chromosome"/>
</dbReference>
<dbReference type="AlphaFoldDB" id="E3EGH0"/>
<proteinExistence type="predicted"/>
<dbReference type="InterPro" id="IPR011646">
    <property type="entry name" value="KAP_P-loop"/>
</dbReference>